<dbReference type="SUPFAM" id="SSF82171">
    <property type="entry name" value="DPP6 N-terminal domain-like"/>
    <property type="match status" value="1"/>
</dbReference>
<proteinExistence type="predicted"/>
<dbReference type="PANTHER" id="PTHR11731:SF193">
    <property type="entry name" value="DIPEPTIDYL PEPTIDASE 9"/>
    <property type="match status" value="1"/>
</dbReference>
<protein>
    <submittedName>
        <fullName evidence="3">Dipeptidyl-peptidase 4</fullName>
    </submittedName>
</protein>
<sequence length="666" mass="71993">MEFPELAARTHLFTRGAPHEVTVAADGSRALFLRSAGPEDPTDSLWALDLPAGGEATERLVAEGPIDAYAADPLARVAALVTDGRLRTVDVRTGAVTEVTTDGPVTDARPDPTGTRIAYLSPSGELRVINPGGADVLLAGEGTHVSWGRAEEVAARDFDRRRGYWWSPDGQTLLATRVDDARVARTEIGEPPVTVARPRAGGTNAEVSLHLLDLDGGWVDVHWDRETYPYLVAVDWVEGGPLITVLRRMQQHGLVLAVDPRTGETQVHAELADPRWVEPVAGTPCHLPDGRVLVGGELAHDGYDARCLFADGTLLTPPSLYLRRVVGRMPGPGGSPDLLVEASDGEPSEQHLFRVRTAIGGGGVESRRLTTAPGWHTGAVGGDVLVIGARSLDHTGTRWTIWQGDTQVAKLELKSAEPPVTPRPTLERVTDRRLPAAVVYPAGHVAGRRLPVLLDIDGGPGRQEVRAERSAWIERQWWADNGFAVVTVDNRGTPGVAPSFEKVVHRRLADVMLSDQADALAALSGKHPDLDLARVAVRGRRFGGWLAALAVLRRPETFRSAVAEGPIVDWAQCGTAYAERYLGQPVDGPEIYAHHSLLELAAEPVPPRSTVRPLLIVADPADLEEAAEVARLSTELTRTNRPHELLRETDPARRLPAELDFLRRSV</sequence>
<dbReference type="SUPFAM" id="SSF53474">
    <property type="entry name" value="alpha/beta-Hydrolases"/>
    <property type="match status" value="1"/>
</dbReference>
<dbReference type="InterPro" id="IPR001375">
    <property type="entry name" value="Peptidase_S9_cat"/>
</dbReference>
<evidence type="ECO:0000259" key="2">
    <source>
        <dbReference type="Pfam" id="PF00930"/>
    </source>
</evidence>
<dbReference type="RefSeq" id="WP_203706637.1">
    <property type="nucleotide sequence ID" value="NZ_BAAALU010000001.1"/>
</dbReference>
<dbReference type="Pfam" id="PF00326">
    <property type="entry name" value="Peptidase_S9"/>
    <property type="match status" value="1"/>
</dbReference>
<comment type="caution">
    <text evidence="3">The sequence shown here is derived from an EMBL/GenBank/DDBJ whole genome shotgun (WGS) entry which is preliminary data.</text>
</comment>
<dbReference type="InterPro" id="IPR029058">
    <property type="entry name" value="AB_hydrolase_fold"/>
</dbReference>
<dbReference type="Gene3D" id="2.140.10.30">
    <property type="entry name" value="Dipeptidylpeptidase IV, N-terminal domain"/>
    <property type="match status" value="1"/>
</dbReference>
<organism evidence="3 4">
    <name type="scientific">Asanoa iriomotensis</name>
    <dbReference type="NCBI Taxonomy" id="234613"/>
    <lineage>
        <taxon>Bacteria</taxon>
        <taxon>Bacillati</taxon>
        <taxon>Actinomycetota</taxon>
        <taxon>Actinomycetes</taxon>
        <taxon>Micromonosporales</taxon>
        <taxon>Micromonosporaceae</taxon>
        <taxon>Asanoa</taxon>
    </lineage>
</organism>
<keyword evidence="4" id="KW-1185">Reference proteome</keyword>
<gene>
    <name evidence="3" type="ORF">Air01nite_59070</name>
</gene>
<evidence type="ECO:0000313" key="4">
    <source>
        <dbReference type="Proteomes" id="UP000624325"/>
    </source>
</evidence>
<feature type="domain" description="Peptidase S9 prolyl oligopeptidase catalytic" evidence="1">
    <location>
        <begin position="474"/>
        <end position="649"/>
    </location>
</feature>
<reference evidence="3 4" key="1">
    <citation type="submission" date="2021-01" db="EMBL/GenBank/DDBJ databases">
        <title>Whole genome shotgun sequence of Asanoa iriomotensis NBRC 100142.</title>
        <authorList>
            <person name="Komaki H."/>
            <person name="Tamura T."/>
        </authorList>
    </citation>
    <scope>NUCLEOTIDE SEQUENCE [LARGE SCALE GENOMIC DNA]</scope>
    <source>
        <strain evidence="3 4">NBRC 100142</strain>
    </source>
</reference>
<evidence type="ECO:0000313" key="3">
    <source>
        <dbReference type="EMBL" id="GIF59812.1"/>
    </source>
</evidence>
<dbReference type="Gene3D" id="3.40.50.1820">
    <property type="entry name" value="alpha/beta hydrolase"/>
    <property type="match status" value="1"/>
</dbReference>
<dbReference type="EMBL" id="BONC01000054">
    <property type="protein sequence ID" value="GIF59812.1"/>
    <property type="molecule type" value="Genomic_DNA"/>
</dbReference>
<dbReference type="PANTHER" id="PTHR11731">
    <property type="entry name" value="PROTEASE FAMILY S9B,C DIPEPTIDYL-PEPTIDASE IV-RELATED"/>
    <property type="match status" value="1"/>
</dbReference>
<feature type="domain" description="Dipeptidylpeptidase IV N-terminal" evidence="2">
    <location>
        <begin position="85"/>
        <end position="280"/>
    </location>
</feature>
<dbReference type="Proteomes" id="UP000624325">
    <property type="component" value="Unassembled WGS sequence"/>
</dbReference>
<dbReference type="Pfam" id="PF00930">
    <property type="entry name" value="DPPIV_N"/>
    <property type="match status" value="1"/>
</dbReference>
<evidence type="ECO:0000259" key="1">
    <source>
        <dbReference type="Pfam" id="PF00326"/>
    </source>
</evidence>
<accession>A0ABQ4CAJ4</accession>
<dbReference type="InterPro" id="IPR050278">
    <property type="entry name" value="Serine_Prot_S9B/DPPIV"/>
</dbReference>
<name>A0ABQ4CAJ4_9ACTN</name>
<dbReference type="InterPro" id="IPR002469">
    <property type="entry name" value="Peptidase_S9B_N"/>
</dbReference>